<sequence>MEMEIMDIILLLRIPLPPASTGLRAASAGVDHASRILQTMNIRWRTRSTHQPITTCQLSFYSTTLPPGGKSLQA</sequence>
<reference evidence="1" key="1">
    <citation type="submission" date="2024-02" db="EMBL/GenBank/DDBJ databases">
        <authorList>
            <consortium name="ELIXIR-Norway"/>
            <consortium name="Elixir Norway"/>
        </authorList>
    </citation>
    <scope>NUCLEOTIDE SEQUENCE</scope>
</reference>
<accession>A0ABP0UPP3</accession>
<protein>
    <submittedName>
        <fullName evidence="1">Uncharacterized protein</fullName>
    </submittedName>
</protein>
<proteinExistence type="predicted"/>
<dbReference type="EMBL" id="OZ019897">
    <property type="protein sequence ID" value="CAK9226286.1"/>
    <property type="molecule type" value="Genomic_DNA"/>
</dbReference>
<evidence type="ECO:0000313" key="2">
    <source>
        <dbReference type="Proteomes" id="UP001497512"/>
    </source>
</evidence>
<gene>
    <name evidence="1" type="ORF">CSSPTR1EN2_LOCUS18163</name>
</gene>
<dbReference type="Proteomes" id="UP001497512">
    <property type="component" value="Chromosome 5"/>
</dbReference>
<name>A0ABP0UPP3_9BRYO</name>
<organism evidence="1 2">
    <name type="scientific">Sphagnum troendelagicum</name>
    <dbReference type="NCBI Taxonomy" id="128251"/>
    <lineage>
        <taxon>Eukaryota</taxon>
        <taxon>Viridiplantae</taxon>
        <taxon>Streptophyta</taxon>
        <taxon>Embryophyta</taxon>
        <taxon>Bryophyta</taxon>
        <taxon>Sphagnophytina</taxon>
        <taxon>Sphagnopsida</taxon>
        <taxon>Sphagnales</taxon>
        <taxon>Sphagnaceae</taxon>
        <taxon>Sphagnum</taxon>
    </lineage>
</organism>
<evidence type="ECO:0000313" key="1">
    <source>
        <dbReference type="EMBL" id="CAK9226286.1"/>
    </source>
</evidence>
<keyword evidence="2" id="KW-1185">Reference proteome</keyword>